<feature type="coiled-coil region" evidence="1">
    <location>
        <begin position="1"/>
        <end position="63"/>
    </location>
</feature>
<feature type="region of interest" description="Disordered" evidence="2">
    <location>
        <begin position="109"/>
        <end position="160"/>
    </location>
</feature>
<keyword evidence="1" id="KW-0175">Coiled coil</keyword>
<organism evidence="3 4">
    <name type="scientific">Geodia barretti</name>
    <name type="common">Barrett's horny sponge</name>
    <dbReference type="NCBI Taxonomy" id="519541"/>
    <lineage>
        <taxon>Eukaryota</taxon>
        <taxon>Metazoa</taxon>
        <taxon>Porifera</taxon>
        <taxon>Demospongiae</taxon>
        <taxon>Heteroscleromorpha</taxon>
        <taxon>Tetractinellida</taxon>
        <taxon>Astrophorina</taxon>
        <taxon>Geodiidae</taxon>
        <taxon>Geodia</taxon>
    </lineage>
</organism>
<dbReference type="InterPro" id="IPR052993">
    <property type="entry name" value="CFA-57"/>
</dbReference>
<evidence type="ECO:0000256" key="1">
    <source>
        <dbReference type="SAM" id="Coils"/>
    </source>
</evidence>
<sequence length="160" mass="18454">MEPRENELKRMKEQIQEMEEELGMSSRDIKSLELELEQSRLQISAKDKEIRRERQSVEDLRTELRNIKTGLDRSSRYIQEPKELKEACERIVYGALDDSSHWSRRLVGREGHGVRVRETEGAHGAKCGVSQEETGQRHGDTSQGQHQSHAGECVTAKRDQ</sequence>
<comment type="caution">
    <text evidence="3">The sequence shown here is derived from an EMBL/GenBank/DDBJ whole genome shotgun (WGS) entry which is preliminary data.</text>
</comment>
<keyword evidence="4" id="KW-1185">Reference proteome</keyword>
<accession>A0AA35R1A7</accession>
<evidence type="ECO:0000256" key="2">
    <source>
        <dbReference type="SAM" id="MobiDB-lite"/>
    </source>
</evidence>
<keyword evidence="3" id="KW-0282">Flagellum</keyword>
<keyword evidence="3" id="KW-0969">Cilium</keyword>
<proteinExistence type="predicted"/>
<name>A0AA35R1A7_GEOBA</name>
<dbReference type="PANTHER" id="PTHR32215:SF0">
    <property type="entry name" value="CILIA- AND FLAGELLA-ASSOCIATED PROTEIN 57"/>
    <property type="match status" value="1"/>
</dbReference>
<keyword evidence="3" id="KW-0966">Cell projection</keyword>
<feature type="compositionally biased region" description="Basic and acidic residues" evidence="2">
    <location>
        <begin position="109"/>
        <end position="123"/>
    </location>
</feature>
<dbReference type="Proteomes" id="UP001174909">
    <property type="component" value="Unassembled WGS sequence"/>
</dbReference>
<dbReference type="EMBL" id="CASHTH010000400">
    <property type="protein sequence ID" value="CAI8000413.1"/>
    <property type="molecule type" value="Genomic_DNA"/>
</dbReference>
<gene>
    <name evidence="3" type="ORF">GBAR_LOCUS2922</name>
</gene>
<dbReference type="AlphaFoldDB" id="A0AA35R1A7"/>
<evidence type="ECO:0000313" key="3">
    <source>
        <dbReference type="EMBL" id="CAI8000413.1"/>
    </source>
</evidence>
<reference evidence="3" key="1">
    <citation type="submission" date="2023-03" db="EMBL/GenBank/DDBJ databases">
        <authorList>
            <person name="Steffen K."/>
            <person name="Cardenas P."/>
        </authorList>
    </citation>
    <scope>NUCLEOTIDE SEQUENCE</scope>
</reference>
<dbReference type="PANTHER" id="PTHR32215">
    <property type="entry name" value="CILIA- AND FLAGELLA-ASSOCIATED PROTEIN 57"/>
    <property type="match status" value="1"/>
</dbReference>
<evidence type="ECO:0000313" key="4">
    <source>
        <dbReference type="Proteomes" id="UP001174909"/>
    </source>
</evidence>
<protein>
    <submittedName>
        <fullName evidence="3">Cilia- and flagella-associated protein 57</fullName>
    </submittedName>
</protein>